<organism evidence="1 3">
    <name type="scientific">Didymodactylos carnosus</name>
    <dbReference type="NCBI Taxonomy" id="1234261"/>
    <lineage>
        <taxon>Eukaryota</taxon>
        <taxon>Metazoa</taxon>
        <taxon>Spiralia</taxon>
        <taxon>Gnathifera</taxon>
        <taxon>Rotifera</taxon>
        <taxon>Eurotatoria</taxon>
        <taxon>Bdelloidea</taxon>
        <taxon>Philodinida</taxon>
        <taxon>Philodinidae</taxon>
        <taxon>Didymodactylos</taxon>
    </lineage>
</organism>
<evidence type="ECO:0000313" key="1">
    <source>
        <dbReference type="EMBL" id="CAF1273645.1"/>
    </source>
</evidence>
<name>A0A815BRG9_9BILA</name>
<reference evidence="1" key="1">
    <citation type="submission" date="2021-02" db="EMBL/GenBank/DDBJ databases">
        <authorList>
            <person name="Nowell W R."/>
        </authorList>
    </citation>
    <scope>NUCLEOTIDE SEQUENCE</scope>
</reference>
<dbReference type="OrthoDB" id="9994118at2759"/>
<dbReference type="EMBL" id="CAJNOQ010011314">
    <property type="protein sequence ID" value="CAF1273645.1"/>
    <property type="molecule type" value="Genomic_DNA"/>
</dbReference>
<dbReference type="Gene3D" id="6.10.280.10">
    <property type="entry name" value="Mediator complex, subunit Med21"/>
    <property type="match status" value="1"/>
</dbReference>
<dbReference type="AlphaFoldDB" id="A0A815BRG9"/>
<dbReference type="EMBL" id="CAJOBC010024531">
    <property type="protein sequence ID" value="CAF4063367.1"/>
    <property type="molecule type" value="Genomic_DNA"/>
</dbReference>
<dbReference type="Proteomes" id="UP000681722">
    <property type="component" value="Unassembled WGS sequence"/>
</dbReference>
<accession>A0A815BRG9</accession>
<comment type="caution">
    <text evidence="1">The sequence shown here is derived from an EMBL/GenBank/DDBJ whole genome shotgun (WGS) entry which is preliminary data.</text>
</comment>
<feature type="non-terminal residue" evidence="1">
    <location>
        <position position="1"/>
    </location>
</feature>
<dbReference type="Proteomes" id="UP000663829">
    <property type="component" value="Unassembled WGS sequence"/>
</dbReference>
<evidence type="ECO:0000313" key="3">
    <source>
        <dbReference type="Proteomes" id="UP000663829"/>
    </source>
</evidence>
<keyword evidence="3" id="KW-1185">Reference proteome</keyword>
<proteinExistence type="predicted"/>
<sequence length="201" mass="22856">TELIALIDSLPSVPSSTTITTTTIPSLQQQQLELLEAENHLATKKLEETTQLAEYLLEKVQTCLQSLSHGILDERKKYQDTEKYVMSPTAKMYVYSGRPNPKWSITSDDWQHLNKIINSLQKIYKDEVLGSYTFPSSLGYGGFHAEFDIVSSYPDVYYVAKDKYVVLSNPGGHVIYNDPTKLVERWFMNNAKTNNIDLPLV</sequence>
<protein>
    <submittedName>
        <fullName evidence="1">Uncharacterized protein</fullName>
    </submittedName>
</protein>
<evidence type="ECO:0000313" key="2">
    <source>
        <dbReference type="EMBL" id="CAF4063367.1"/>
    </source>
</evidence>
<gene>
    <name evidence="1" type="ORF">GPM918_LOCUS27208</name>
    <name evidence="2" type="ORF">SRO942_LOCUS27489</name>
</gene>